<dbReference type="InterPro" id="IPR003115">
    <property type="entry name" value="ParB_N"/>
</dbReference>
<dbReference type="PANTHER" id="PTHR33375">
    <property type="entry name" value="CHROMOSOME-PARTITIONING PROTEIN PARB-RELATED"/>
    <property type="match status" value="1"/>
</dbReference>
<dbReference type="SUPFAM" id="SSF110849">
    <property type="entry name" value="ParB/Sulfiredoxin"/>
    <property type="match status" value="1"/>
</dbReference>
<gene>
    <name evidence="2" type="primary">spo0C_2</name>
    <name evidence="2" type="ORF">AMURIS_03677</name>
</gene>
<organism evidence="2 3">
    <name type="scientific">Acetatifactor muris</name>
    <dbReference type="NCBI Taxonomy" id="879566"/>
    <lineage>
        <taxon>Bacteria</taxon>
        <taxon>Bacillati</taxon>
        <taxon>Bacillota</taxon>
        <taxon>Clostridia</taxon>
        <taxon>Lachnospirales</taxon>
        <taxon>Lachnospiraceae</taxon>
        <taxon>Acetatifactor</taxon>
    </lineage>
</organism>
<evidence type="ECO:0000313" key="2">
    <source>
        <dbReference type="EMBL" id="SOY30943.1"/>
    </source>
</evidence>
<dbReference type="AlphaFoldDB" id="A0A2K4ZKD4"/>
<feature type="domain" description="ParB-like N-terminal" evidence="1">
    <location>
        <begin position="6"/>
        <end position="97"/>
    </location>
</feature>
<accession>A0A2K4ZKD4</accession>
<dbReference type="SUPFAM" id="SSF109709">
    <property type="entry name" value="KorB DNA-binding domain-like"/>
    <property type="match status" value="1"/>
</dbReference>
<evidence type="ECO:0000259" key="1">
    <source>
        <dbReference type="SMART" id="SM00470"/>
    </source>
</evidence>
<dbReference type="EMBL" id="OFSM01000020">
    <property type="protein sequence ID" value="SOY30943.1"/>
    <property type="molecule type" value="Genomic_DNA"/>
</dbReference>
<dbReference type="Gene3D" id="1.10.10.2830">
    <property type="match status" value="1"/>
</dbReference>
<dbReference type="GO" id="GO:0005694">
    <property type="term" value="C:chromosome"/>
    <property type="evidence" value="ECO:0007669"/>
    <property type="project" value="TreeGrafter"/>
</dbReference>
<dbReference type="SMART" id="SM00470">
    <property type="entry name" value="ParB"/>
    <property type="match status" value="1"/>
</dbReference>
<proteinExistence type="predicted"/>
<evidence type="ECO:0000313" key="3">
    <source>
        <dbReference type="Proteomes" id="UP000236311"/>
    </source>
</evidence>
<dbReference type="InterPro" id="IPR050336">
    <property type="entry name" value="Chromosome_partition/occlusion"/>
</dbReference>
<dbReference type="Proteomes" id="UP000236311">
    <property type="component" value="Unassembled WGS sequence"/>
</dbReference>
<dbReference type="OrthoDB" id="9771505at2"/>
<dbReference type="Pfam" id="PF02195">
    <property type="entry name" value="ParB_N"/>
    <property type="match status" value="1"/>
</dbReference>
<dbReference type="RefSeq" id="WP_103240954.1">
    <property type="nucleotide sequence ID" value="NZ_JANJZD010000020.1"/>
</dbReference>
<dbReference type="Gene3D" id="3.90.1530.10">
    <property type="entry name" value="Conserved hypothetical protein from pyrococcus furiosus pfu- 392566-001, ParB domain"/>
    <property type="match status" value="1"/>
</dbReference>
<dbReference type="InterPro" id="IPR036086">
    <property type="entry name" value="ParB/Sulfiredoxin_sf"/>
</dbReference>
<keyword evidence="3" id="KW-1185">Reference proteome</keyword>
<sequence length="282" mass="32417">MDREIRELEFEDIVPFKHHSGRTYDGARLQQLMDSIEHVGLIDPIIVRSADSGKYEIICGHNRAKAVKALGHGTIRAEIRYGISDKEALEMFYDSNLNRHSFSDWNYAQKFEAVKYIEDLIKKTSCQGKRNDLEKEKCIGTEDGTCVQTRHKSPENSRRSTVRDKMSKRLGISTATLSKYRRIIKLPNNLLQSIAQLLDEKRITFEAAYTISNMRNQDIIWLLEELTRHPDRIPDLKKLSGLPHRNDKKPSEIYSVSKKKVLAALVSPPSSGIITPVRRRRS</sequence>
<reference evidence="2 3" key="1">
    <citation type="submission" date="2018-01" db="EMBL/GenBank/DDBJ databases">
        <authorList>
            <person name="Gaut B.S."/>
            <person name="Morton B.R."/>
            <person name="Clegg M.T."/>
            <person name="Duvall M.R."/>
        </authorList>
    </citation>
    <scope>NUCLEOTIDE SEQUENCE [LARGE SCALE GENOMIC DNA]</scope>
    <source>
        <strain evidence="2">GP69</strain>
    </source>
</reference>
<dbReference type="GO" id="GO:0007059">
    <property type="term" value="P:chromosome segregation"/>
    <property type="evidence" value="ECO:0007669"/>
    <property type="project" value="TreeGrafter"/>
</dbReference>
<dbReference type="PANTHER" id="PTHR33375:SF1">
    <property type="entry name" value="CHROMOSOME-PARTITIONING PROTEIN PARB-RELATED"/>
    <property type="match status" value="1"/>
</dbReference>
<protein>
    <submittedName>
        <fullName evidence="2">Chromosome-partitioning protein Spo0J</fullName>
    </submittedName>
</protein>
<name>A0A2K4ZKD4_9FIRM</name>